<gene>
    <name evidence="4" type="ORF">AOG27_12450</name>
</gene>
<evidence type="ECO:0000313" key="5">
    <source>
        <dbReference type="Proteomes" id="UP000050378"/>
    </source>
</evidence>
<feature type="signal peptide" evidence="2">
    <location>
        <begin position="1"/>
        <end position="19"/>
    </location>
</feature>
<reference evidence="4 5" key="1">
    <citation type="submission" date="2015-09" db="EMBL/GenBank/DDBJ databases">
        <title>Draft Genome Sequence of Pseudoalteromonas lipolytica UCD-48B.</title>
        <authorList>
            <person name="Krusor M."/>
            <person name="Coil D.A."/>
            <person name="Lang J.M."/>
            <person name="Eisen J.A."/>
            <person name="Alexiev A."/>
        </authorList>
    </citation>
    <scope>NUCLEOTIDE SEQUENCE [LARGE SCALE GENOMIC DNA]</scope>
    <source>
        <strain evidence="4 5">UCD-48B</strain>
    </source>
</reference>
<comment type="caution">
    <text evidence="4">The sequence shown here is derived from an EMBL/GenBank/DDBJ whole genome shotgun (WGS) entry which is preliminary data.</text>
</comment>
<dbReference type="STRING" id="570156.AOG27_12450"/>
<dbReference type="Proteomes" id="UP000050378">
    <property type="component" value="Unassembled WGS sequence"/>
</dbReference>
<evidence type="ECO:0000259" key="3">
    <source>
        <dbReference type="Pfam" id="PF00326"/>
    </source>
</evidence>
<feature type="chain" id="PRO_5006138067" evidence="2">
    <location>
        <begin position="20"/>
        <end position="336"/>
    </location>
</feature>
<dbReference type="InterPro" id="IPR029058">
    <property type="entry name" value="AB_hydrolase_fold"/>
</dbReference>
<dbReference type="EMBL" id="LJTC01000008">
    <property type="protein sequence ID" value="KPM82903.1"/>
    <property type="molecule type" value="Genomic_DNA"/>
</dbReference>
<evidence type="ECO:0000256" key="1">
    <source>
        <dbReference type="ARBA" id="ARBA00022801"/>
    </source>
</evidence>
<evidence type="ECO:0000313" key="4">
    <source>
        <dbReference type="EMBL" id="KPM82903.1"/>
    </source>
</evidence>
<dbReference type="RefSeq" id="WP_054553350.1">
    <property type="nucleotide sequence ID" value="NZ_LJTC01000008.1"/>
</dbReference>
<keyword evidence="1" id="KW-0378">Hydrolase</keyword>
<dbReference type="GO" id="GO:0006508">
    <property type="term" value="P:proteolysis"/>
    <property type="evidence" value="ECO:0007669"/>
    <property type="project" value="InterPro"/>
</dbReference>
<feature type="domain" description="Peptidase S9 prolyl oligopeptidase catalytic" evidence="3">
    <location>
        <begin position="137"/>
        <end position="336"/>
    </location>
</feature>
<sequence length="336" mass="38400">MYKLLLFACLFLAVFSTSAAKIIDDEHVTKETDCFTGIFADYDSWHQFIAQKNKRKAKNEEAYLKRIKAFEETFPQDMFDNFKANLTCHNFKYQVDNVEVLGYIIKPKVIKNKLPVLIYNRGGNGNFGSVYFAAMMRNLFPLAEQGFVVIGSQYRGTSTKNDDLDEFGGRDVNDVLALIDFIPHIASADENRIGMLGVSRGGMQTHLAMQLTNKVKAIATIAGATDLVKELTFRPNMEKNVYVRRIPNYKENKQAELEARSVMNWVDNLSPKVPILLIHGSEDKRVSVENSIQFAKALDKHQIPHKLVVYDGDNHFLMNHKEQLESELVNWFNTYL</sequence>
<dbReference type="OrthoDB" id="9812921at2"/>
<protein>
    <submittedName>
        <fullName evidence="4">Peptidase</fullName>
    </submittedName>
</protein>
<organism evidence="4 5">
    <name type="scientific">Pseudoalteromonas lipolytica</name>
    <dbReference type="NCBI Taxonomy" id="570156"/>
    <lineage>
        <taxon>Bacteria</taxon>
        <taxon>Pseudomonadati</taxon>
        <taxon>Pseudomonadota</taxon>
        <taxon>Gammaproteobacteria</taxon>
        <taxon>Alteromonadales</taxon>
        <taxon>Pseudoalteromonadaceae</taxon>
        <taxon>Pseudoalteromonas</taxon>
    </lineage>
</organism>
<evidence type="ECO:0000256" key="2">
    <source>
        <dbReference type="SAM" id="SignalP"/>
    </source>
</evidence>
<dbReference type="PATRIC" id="fig|570156.3.peg.3586"/>
<dbReference type="PANTHER" id="PTHR42776:SF4">
    <property type="entry name" value="ACYLAMINO-ACID-RELEASING ENZYME"/>
    <property type="match status" value="1"/>
</dbReference>
<dbReference type="PANTHER" id="PTHR42776">
    <property type="entry name" value="SERINE PEPTIDASE S9 FAMILY MEMBER"/>
    <property type="match status" value="1"/>
</dbReference>
<accession>A0A0P7DUR1</accession>
<dbReference type="SUPFAM" id="SSF53474">
    <property type="entry name" value="alpha/beta-Hydrolases"/>
    <property type="match status" value="1"/>
</dbReference>
<keyword evidence="2" id="KW-0732">Signal</keyword>
<dbReference type="Gene3D" id="3.40.50.1820">
    <property type="entry name" value="alpha/beta hydrolase"/>
    <property type="match status" value="1"/>
</dbReference>
<dbReference type="GO" id="GO:0004252">
    <property type="term" value="F:serine-type endopeptidase activity"/>
    <property type="evidence" value="ECO:0007669"/>
    <property type="project" value="TreeGrafter"/>
</dbReference>
<proteinExistence type="predicted"/>
<dbReference type="InterPro" id="IPR001375">
    <property type="entry name" value="Peptidase_S9_cat"/>
</dbReference>
<name>A0A0P7DUR1_9GAMM</name>
<dbReference type="AlphaFoldDB" id="A0A0P7DUR1"/>
<dbReference type="Pfam" id="PF00326">
    <property type="entry name" value="Peptidase_S9"/>
    <property type="match status" value="1"/>
</dbReference>